<keyword evidence="9" id="KW-0233">DNA recombination</keyword>
<dbReference type="GO" id="GO:0000724">
    <property type="term" value="P:double-strand break repair via homologous recombination"/>
    <property type="evidence" value="ECO:0007669"/>
    <property type="project" value="TreeGrafter"/>
</dbReference>
<dbReference type="STRING" id="336963.C4JWN9"/>
<evidence type="ECO:0000256" key="5">
    <source>
        <dbReference type="ARBA" id="ARBA00022741"/>
    </source>
</evidence>
<evidence type="ECO:0000259" key="14">
    <source>
        <dbReference type="Pfam" id="PF02463"/>
    </source>
</evidence>
<feature type="region of interest" description="Disordered" evidence="13">
    <location>
        <begin position="1"/>
        <end position="58"/>
    </location>
</feature>
<evidence type="ECO:0000256" key="3">
    <source>
        <dbReference type="ARBA" id="ARBA00006793"/>
    </source>
</evidence>
<keyword evidence="4" id="KW-0158">Chromosome</keyword>
<gene>
    <name evidence="15" type="ORF">UREG_06981</name>
</gene>
<dbReference type="HOGENOM" id="CLU_009063_0_0_1"/>
<evidence type="ECO:0000256" key="7">
    <source>
        <dbReference type="ARBA" id="ARBA00022840"/>
    </source>
</evidence>
<dbReference type="GeneID" id="8442521"/>
<evidence type="ECO:0000256" key="6">
    <source>
        <dbReference type="ARBA" id="ARBA00022763"/>
    </source>
</evidence>
<dbReference type="InterPro" id="IPR027417">
    <property type="entry name" value="P-loop_NTPase"/>
</dbReference>
<sequence>MGPEKRPRDVFERPNGPSQLLSTSRKRQRLSNASTSEKAHKSPSATTFASDESDEEGYERATQALRDKYETLGENRPAENGIIERVDCYNFMCHEHLSMELGPLINFIVGKNGSGKSAVLTALTLCLGAKASTTNRGQSLKSFIKEGKETATIIVRIKNQGDSAYLPHEFGRCIIVERHFSRSKASGFRIKNASGRVVSTKRGDLDSITDYFALQIDNPMNVLSQDMARQFLSTSSPAEKYKFFVKGVQLEQLDQDYQLIEESMEHVNAKVAAHSGELKDLEEKRDKARAKLALSDRHEGIRARLRSLRAQMAWAQVEEQERIRDSFDDELAKATEKITTLEGEVEASDRFYQEADNAYGVAETLVQEAKSELECLSDSRKDIQSKYESSVQEQHESQESYSRFQQEITEAENKVKISTRPISKRRAEISQAEQLLQILMKNRRQQENVFPGNMQRLLQEIEREKSFNRIPVGPLANHITLLKPQWSSVLEKSIGNTLNGFIVTNKHDMSILSGIMQRLNCNYPIFIGNEAGNMNTSAYEPAPGFDTALRVLKIDNDLVRRQLIINHGIEQMLLIEDVRAASKVMFHGGRPKNVRRCFCIDSKDKQRVQQETINTLKDGLRDLESEHRNAQNNLEKCKQAFVKHERRARELQLELQKAEDLVEQLKETIEADTAVDGRLEGLQTSLAEFESDKRAAEASYQEGIAIHDEILEKLKTIKGELASKDLEIASAEQRVRALESEKTKISTRRRKALGEKNAAIARVDDMKRDRAETERKRQETAARILDFTQKASTVAPRVDIDEGETPRSLDKKLEKLTQDSQQYDREMGASREEIAAAAAEAEGKYERSQGQITDFKQLALMFTSTLNERRLRWDGFRSYISSRAKSQFIYLLSERSYRGRLLTNHKDKLLDLQVEPDITKNSSGRGAKTLSGGEKSYSQICLLLALWEAMGSPIRCLDEFDVYMDSMNRKLTIELLAC</sequence>
<keyword evidence="16" id="KW-1185">Reference proteome</keyword>
<protein>
    <recommendedName>
        <fullName evidence="14">RecF/RecN/SMC N-terminal domain-containing protein</fullName>
    </recommendedName>
</protein>
<evidence type="ECO:0000256" key="9">
    <source>
        <dbReference type="ARBA" id="ARBA00023172"/>
    </source>
</evidence>
<keyword evidence="10" id="KW-0234">DNA repair</keyword>
<evidence type="ECO:0000256" key="1">
    <source>
        <dbReference type="ARBA" id="ARBA00004123"/>
    </source>
</evidence>
<dbReference type="RefSeq" id="XP_002584014.1">
    <property type="nucleotide sequence ID" value="XM_002583968.1"/>
</dbReference>
<evidence type="ECO:0000256" key="11">
    <source>
        <dbReference type="ARBA" id="ARBA00023242"/>
    </source>
</evidence>
<dbReference type="FunCoup" id="C4JWN9">
    <property type="interactions" value="720"/>
</dbReference>
<dbReference type="PANTHER" id="PTHR19306:SF6">
    <property type="entry name" value="STRUCTURAL MAINTENANCE OF CHROMOSOMES PROTEIN 6"/>
    <property type="match status" value="1"/>
</dbReference>
<evidence type="ECO:0000256" key="10">
    <source>
        <dbReference type="ARBA" id="ARBA00023204"/>
    </source>
</evidence>
<evidence type="ECO:0000313" key="16">
    <source>
        <dbReference type="Proteomes" id="UP000002058"/>
    </source>
</evidence>
<keyword evidence="11" id="KW-0539">Nucleus</keyword>
<dbReference type="GO" id="GO:0005634">
    <property type="term" value="C:nucleus"/>
    <property type="evidence" value="ECO:0007669"/>
    <property type="project" value="UniProtKB-SubCell"/>
</dbReference>
<dbReference type="Pfam" id="PF02463">
    <property type="entry name" value="SMC_N"/>
    <property type="match status" value="1"/>
</dbReference>
<dbReference type="InterPro" id="IPR003395">
    <property type="entry name" value="RecF/RecN/SMC_N"/>
</dbReference>
<dbReference type="eggNOG" id="KOG0250">
    <property type="taxonomic scope" value="Eukaryota"/>
</dbReference>
<reference evidence="16" key="1">
    <citation type="journal article" date="2009" name="Genome Res.">
        <title>Comparative genomic analyses of the human fungal pathogens Coccidioides and their relatives.</title>
        <authorList>
            <person name="Sharpton T.J."/>
            <person name="Stajich J.E."/>
            <person name="Rounsley S.D."/>
            <person name="Gardner M.J."/>
            <person name="Wortman J.R."/>
            <person name="Jordar V.S."/>
            <person name="Maiti R."/>
            <person name="Kodira C.D."/>
            <person name="Neafsey D.E."/>
            <person name="Zeng Q."/>
            <person name="Hung C.-Y."/>
            <person name="McMahan C."/>
            <person name="Muszewska A."/>
            <person name="Grynberg M."/>
            <person name="Mandel M.A."/>
            <person name="Kellner E.M."/>
            <person name="Barker B.M."/>
            <person name="Galgiani J.N."/>
            <person name="Orbach M.J."/>
            <person name="Kirkland T.N."/>
            <person name="Cole G.T."/>
            <person name="Henn M.R."/>
            <person name="Birren B.W."/>
            <person name="Taylor J.W."/>
        </authorList>
    </citation>
    <scope>NUCLEOTIDE SEQUENCE [LARGE SCALE GENOMIC DNA]</scope>
    <source>
        <strain evidence="16">UAMH 1704</strain>
    </source>
</reference>
<dbReference type="OrthoDB" id="10265785at2759"/>
<evidence type="ECO:0000313" key="15">
    <source>
        <dbReference type="EMBL" id="EEP82116.1"/>
    </source>
</evidence>
<name>C4JWN9_UNCRE</name>
<dbReference type="VEuPathDB" id="FungiDB:UREG_06981"/>
<dbReference type="PANTHER" id="PTHR19306">
    <property type="entry name" value="STRUCTURAL MAINTENANCE OF CHROMOSOMES 5,6 SMC5, SMC6"/>
    <property type="match status" value="1"/>
</dbReference>
<evidence type="ECO:0000256" key="12">
    <source>
        <dbReference type="SAM" id="Coils"/>
    </source>
</evidence>
<comment type="subcellular location">
    <subcellularLocation>
        <location evidence="2">Chromosome</location>
    </subcellularLocation>
    <subcellularLocation>
        <location evidence="1">Nucleus</location>
    </subcellularLocation>
</comment>
<feature type="domain" description="RecF/RecN/SMC N-terminal" evidence="14">
    <location>
        <begin position="83"/>
        <end position="976"/>
    </location>
</feature>
<dbReference type="GO" id="GO:0030915">
    <property type="term" value="C:Smc5-Smc6 complex"/>
    <property type="evidence" value="ECO:0007669"/>
    <property type="project" value="TreeGrafter"/>
</dbReference>
<dbReference type="GO" id="GO:0005524">
    <property type="term" value="F:ATP binding"/>
    <property type="evidence" value="ECO:0007669"/>
    <property type="project" value="UniProtKB-KW"/>
</dbReference>
<proteinExistence type="inferred from homology"/>
<keyword evidence="7" id="KW-0067">ATP-binding</keyword>
<dbReference type="SUPFAM" id="SSF52540">
    <property type="entry name" value="P-loop containing nucleoside triphosphate hydrolases"/>
    <property type="match status" value="2"/>
</dbReference>
<dbReference type="Gene3D" id="3.40.50.300">
    <property type="entry name" value="P-loop containing nucleotide triphosphate hydrolases"/>
    <property type="match status" value="2"/>
</dbReference>
<dbReference type="GO" id="GO:0035861">
    <property type="term" value="C:site of double-strand break"/>
    <property type="evidence" value="ECO:0007669"/>
    <property type="project" value="TreeGrafter"/>
</dbReference>
<feature type="coiled-coil region" evidence="12">
    <location>
        <begin position="250"/>
        <end position="449"/>
    </location>
</feature>
<evidence type="ECO:0000256" key="4">
    <source>
        <dbReference type="ARBA" id="ARBA00022454"/>
    </source>
</evidence>
<keyword evidence="6" id="KW-0227">DNA damage</keyword>
<dbReference type="SUPFAM" id="SSF57997">
    <property type="entry name" value="Tropomyosin"/>
    <property type="match status" value="1"/>
</dbReference>
<evidence type="ECO:0000256" key="8">
    <source>
        <dbReference type="ARBA" id="ARBA00023054"/>
    </source>
</evidence>
<organism evidence="15 16">
    <name type="scientific">Uncinocarpus reesii (strain UAMH 1704)</name>
    <dbReference type="NCBI Taxonomy" id="336963"/>
    <lineage>
        <taxon>Eukaryota</taxon>
        <taxon>Fungi</taxon>
        <taxon>Dikarya</taxon>
        <taxon>Ascomycota</taxon>
        <taxon>Pezizomycotina</taxon>
        <taxon>Eurotiomycetes</taxon>
        <taxon>Eurotiomycetidae</taxon>
        <taxon>Onygenales</taxon>
        <taxon>Onygenaceae</taxon>
        <taxon>Uncinocarpus</taxon>
    </lineage>
</organism>
<evidence type="ECO:0000256" key="13">
    <source>
        <dbReference type="SAM" id="MobiDB-lite"/>
    </source>
</evidence>
<dbReference type="KEGG" id="ure:UREG_06981"/>
<dbReference type="InParanoid" id="C4JWN9"/>
<dbReference type="GO" id="GO:0003697">
    <property type="term" value="F:single-stranded DNA binding"/>
    <property type="evidence" value="ECO:0007669"/>
    <property type="project" value="TreeGrafter"/>
</dbReference>
<dbReference type="AlphaFoldDB" id="C4JWN9"/>
<comment type="similarity">
    <text evidence="3">Belongs to the SMC family. SMC6 subfamily.</text>
</comment>
<accession>C4JWN9</accession>
<dbReference type="EMBL" id="CH476618">
    <property type="protein sequence ID" value="EEP82116.1"/>
    <property type="molecule type" value="Genomic_DNA"/>
</dbReference>
<keyword evidence="5" id="KW-0547">Nucleotide-binding</keyword>
<keyword evidence="8 12" id="KW-0175">Coiled coil</keyword>
<feature type="compositionally biased region" description="Basic and acidic residues" evidence="13">
    <location>
        <begin position="1"/>
        <end position="12"/>
    </location>
</feature>
<feature type="coiled-coil region" evidence="12">
    <location>
        <begin position="613"/>
        <end position="783"/>
    </location>
</feature>
<dbReference type="GO" id="GO:0003684">
    <property type="term" value="F:damaged DNA binding"/>
    <property type="evidence" value="ECO:0007669"/>
    <property type="project" value="TreeGrafter"/>
</dbReference>
<dbReference type="Proteomes" id="UP000002058">
    <property type="component" value="Unassembled WGS sequence"/>
</dbReference>
<evidence type="ECO:0000256" key="2">
    <source>
        <dbReference type="ARBA" id="ARBA00004286"/>
    </source>
</evidence>
<dbReference type="OMA" id="FMCHRSL"/>